<organism evidence="1 2">
    <name type="scientific">Phytophthora nicotianae P1569</name>
    <dbReference type="NCBI Taxonomy" id="1317065"/>
    <lineage>
        <taxon>Eukaryota</taxon>
        <taxon>Sar</taxon>
        <taxon>Stramenopiles</taxon>
        <taxon>Oomycota</taxon>
        <taxon>Peronosporomycetes</taxon>
        <taxon>Peronosporales</taxon>
        <taxon>Peronosporaceae</taxon>
        <taxon>Phytophthora</taxon>
    </lineage>
</organism>
<dbReference type="AlphaFoldDB" id="V9ELK3"/>
<name>V9ELK3_PHYNI</name>
<accession>V9ELK3</accession>
<dbReference type="HOGENOM" id="CLU_2269137_0_0_1"/>
<gene>
    <name evidence="1" type="ORF">F443_15431</name>
</gene>
<dbReference type="Proteomes" id="UP000018721">
    <property type="component" value="Unassembled WGS sequence"/>
</dbReference>
<proteinExistence type="predicted"/>
<dbReference type="EMBL" id="ANIZ01002707">
    <property type="protein sequence ID" value="ETI38932.1"/>
    <property type="molecule type" value="Genomic_DNA"/>
</dbReference>
<evidence type="ECO:0000313" key="1">
    <source>
        <dbReference type="EMBL" id="ETI38932.1"/>
    </source>
</evidence>
<reference evidence="1 2" key="1">
    <citation type="submission" date="2013-11" db="EMBL/GenBank/DDBJ databases">
        <title>The Genome Sequence of Phytophthora parasitica P1569.</title>
        <authorList>
            <consortium name="The Broad Institute Genomics Platform"/>
            <person name="Russ C."/>
            <person name="Tyler B."/>
            <person name="Panabieres F."/>
            <person name="Shan W."/>
            <person name="Tripathy S."/>
            <person name="Grunwald N."/>
            <person name="Machado M."/>
            <person name="Johnson C.S."/>
            <person name="Arredondo F."/>
            <person name="Hong C."/>
            <person name="Coffey M."/>
            <person name="Young S.K."/>
            <person name="Zeng Q."/>
            <person name="Gargeya S."/>
            <person name="Fitzgerald M."/>
            <person name="Abouelleil A."/>
            <person name="Alvarado L."/>
            <person name="Chapman S.B."/>
            <person name="Gainer-Dewar J."/>
            <person name="Goldberg J."/>
            <person name="Griggs A."/>
            <person name="Gujja S."/>
            <person name="Hansen M."/>
            <person name="Howarth C."/>
            <person name="Imamovic A."/>
            <person name="Ireland A."/>
            <person name="Larimer J."/>
            <person name="McCowan C."/>
            <person name="Murphy C."/>
            <person name="Pearson M."/>
            <person name="Poon T.W."/>
            <person name="Priest M."/>
            <person name="Roberts A."/>
            <person name="Saif S."/>
            <person name="Shea T."/>
            <person name="Sykes S."/>
            <person name="Wortman J."/>
            <person name="Nusbaum C."/>
            <person name="Birren B."/>
        </authorList>
    </citation>
    <scope>NUCLEOTIDE SEQUENCE [LARGE SCALE GENOMIC DNA]</scope>
    <source>
        <strain evidence="1 2">P1569</strain>
    </source>
</reference>
<comment type="caution">
    <text evidence="1">The sequence shown here is derived from an EMBL/GenBank/DDBJ whole genome shotgun (WGS) entry which is preliminary data.</text>
</comment>
<sequence>MFTSSSCLHTSHFLQPFDVAVFGPFKRYFEKGSKTFPVLNNNRFPIKDDIADIACDPLIRACCPDNANAAFEEEGIVPLSLDGMMKGIIGNKPVVTCAGRTKR</sequence>
<protein>
    <submittedName>
        <fullName evidence="1">Uncharacterized protein</fullName>
    </submittedName>
</protein>
<keyword evidence="2" id="KW-1185">Reference proteome</keyword>
<evidence type="ECO:0000313" key="2">
    <source>
        <dbReference type="Proteomes" id="UP000018721"/>
    </source>
</evidence>